<protein>
    <recommendedName>
        <fullName evidence="4">Lipoprotein</fullName>
    </recommendedName>
</protein>
<evidence type="ECO:0000256" key="1">
    <source>
        <dbReference type="SAM" id="SignalP"/>
    </source>
</evidence>
<proteinExistence type="predicted"/>
<feature type="signal peptide" evidence="1">
    <location>
        <begin position="1"/>
        <end position="22"/>
    </location>
</feature>
<reference evidence="2 3" key="1">
    <citation type="submission" date="2021-01" db="EMBL/GenBank/DDBJ databases">
        <title>Roseomonas sp. nov, a bacterium isolated from an oil production mixture in Yumen Oilfield.</title>
        <authorList>
            <person name="Wu D."/>
        </authorList>
    </citation>
    <scope>NUCLEOTIDE SEQUENCE [LARGE SCALE GENOMIC DNA]</scope>
    <source>
        <strain evidence="2 3">ROY-5-3</strain>
    </source>
</reference>
<evidence type="ECO:0000313" key="3">
    <source>
        <dbReference type="Proteomes" id="UP000689967"/>
    </source>
</evidence>
<organism evidence="2 3">
    <name type="scientific">Falsiroseomonas oleicola</name>
    <dbReference type="NCBI Taxonomy" id="2801474"/>
    <lineage>
        <taxon>Bacteria</taxon>
        <taxon>Pseudomonadati</taxon>
        <taxon>Pseudomonadota</taxon>
        <taxon>Alphaproteobacteria</taxon>
        <taxon>Acetobacterales</taxon>
        <taxon>Roseomonadaceae</taxon>
        <taxon>Falsiroseomonas</taxon>
    </lineage>
</organism>
<dbReference type="EMBL" id="JAERQM010000010">
    <property type="protein sequence ID" value="MBU8546908.1"/>
    <property type="molecule type" value="Genomic_DNA"/>
</dbReference>
<evidence type="ECO:0008006" key="4">
    <source>
        <dbReference type="Google" id="ProtNLM"/>
    </source>
</evidence>
<name>A0ABS6HGX6_9PROT</name>
<keyword evidence="1" id="KW-0732">Signal</keyword>
<comment type="caution">
    <text evidence="2">The sequence shown here is derived from an EMBL/GenBank/DDBJ whole genome shotgun (WGS) entry which is preliminary data.</text>
</comment>
<sequence>MGKIVATLLILFLLPACGARQAQPQAESTGLDNRLSCEHIQGELAANQARLPELAQESERRGADNAGMLLLMGLGGLAFMDNGDTQRSESAALERRNARLREMAAARNCTLAAPV</sequence>
<feature type="chain" id="PRO_5046189635" description="Lipoprotein" evidence="1">
    <location>
        <begin position="23"/>
        <end position="115"/>
    </location>
</feature>
<evidence type="ECO:0000313" key="2">
    <source>
        <dbReference type="EMBL" id="MBU8546908.1"/>
    </source>
</evidence>
<accession>A0ABS6HGX6</accession>
<gene>
    <name evidence="2" type="ORF">JJQ90_24525</name>
</gene>
<dbReference type="RefSeq" id="WP_216878928.1">
    <property type="nucleotide sequence ID" value="NZ_JAERQM010000010.1"/>
</dbReference>
<dbReference type="Proteomes" id="UP000689967">
    <property type="component" value="Unassembled WGS sequence"/>
</dbReference>
<keyword evidence="3" id="KW-1185">Reference proteome</keyword>